<dbReference type="GO" id="GO:0008408">
    <property type="term" value="F:3'-5' exonuclease activity"/>
    <property type="evidence" value="ECO:0007669"/>
    <property type="project" value="InterPro"/>
</dbReference>
<dbReference type="InterPro" id="IPR047021">
    <property type="entry name" value="REXO1/3/4-like"/>
</dbReference>
<dbReference type="Gene3D" id="3.30.420.10">
    <property type="entry name" value="Ribonuclease H-like superfamily/Ribonuclease H"/>
    <property type="match status" value="1"/>
</dbReference>
<dbReference type="GO" id="GO:0000027">
    <property type="term" value="P:ribosomal large subunit assembly"/>
    <property type="evidence" value="ECO:0007669"/>
    <property type="project" value="TreeGrafter"/>
</dbReference>
<dbReference type="Pfam" id="PF00929">
    <property type="entry name" value="RNase_T"/>
    <property type="match status" value="1"/>
</dbReference>
<dbReference type="SMART" id="SM00479">
    <property type="entry name" value="EXOIII"/>
    <property type="match status" value="1"/>
</dbReference>
<evidence type="ECO:0000256" key="5">
    <source>
        <dbReference type="ARBA" id="ARBA00022722"/>
    </source>
</evidence>
<name>A0A061H836_9BASI</name>
<gene>
    <name evidence="12" type="ORF">PFL1_04014</name>
</gene>
<keyword evidence="5" id="KW-0540">Nuclease</keyword>
<protein>
    <recommendedName>
        <fullName evidence="3">RNA exonuclease 4</fullName>
    </recommendedName>
</protein>
<dbReference type="AlphaFoldDB" id="A0A061H836"/>
<evidence type="ECO:0000256" key="4">
    <source>
        <dbReference type="ARBA" id="ARBA00022552"/>
    </source>
</evidence>
<evidence type="ECO:0000256" key="10">
    <source>
        <dbReference type="SAM" id="MobiDB-lite"/>
    </source>
</evidence>
<evidence type="ECO:0000256" key="1">
    <source>
        <dbReference type="ARBA" id="ARBA00004123"/>
    </source>
</evidence>
<feature type="region of interest" description="Disordered" evidence="10">
    <location>
        <begin position="1"/>
        <end position="26"/>
    </location>
</feature>
<dbReference type="KEGG" id="pfp:PFL1_04014"/>
<keyword evidence="8" id="KW-0539">Nucleus</keyword>
<dbReference type="Proteomes" id="UP000053664">
    <property type="component" value="Unassembled WGS sequence"/>
</dbReference>
<dbReference type="GeneID" id="19318121"/>
<comment type="similarity">
    <text evidence="2">Belongs to the REXO4 family.</text>
</comment>
<dbReference type="GO" id="GO:0006364">
    <property type="term" value="P:rRNA processing"/>
    <property type="evidence" value="ECO:0007669"/>
    <property type="project" value="UniProtKB-KW"/>
</dbReference>
<evidence type="ECO:0000313" key="13">
    <source>
        <dbReference type="Proteomes" id="UP000053664"/>
    </source>
</evidence>
<reference evidence="12 13" key="1">
    <citation type="journal article" date="2013" name="Plant Cell">
        <title>The transition from a phytopathogenic smut ancestor to an anamorphic biocontrol agent deciphered by comparative whole-genome analysis.</title>
        <authorList>
            <person name="Lefebvre F."/>
            <person name="Joly D.L."/>
            <person name="Labbe C."/>
            <person name="Teichmann B."/>
            <person name="Linning R."/>
            <person name="Belzile F."/>
            <person name="Bakkeren G."/>
            <person name="Belanger R.R."/>
        </authorList>
    </citation>
    <scope>NUCLEOTIDE SEQUENCE [LARGE SCALE GENOMIC DNA]</scope>
    <source>
        <strain evidence="12 13">PF-1</strain>
    </source>
</reference>
<sequence length="454" mass="47769">MKSKRATKLGEGAPAGSKFGNATEVKAGSNWKSLKKTLAAENPSAATKPTASLRATKHIPAGPPAKTSTEKWGGTALAKAGDPTGNGKAVATTSASGASTSSRPWFADDLKAEDLALATSITRDITARSMHWEGIMDPALKRQIILEGPVKDAIQMKKKEASYIAVDCEMVGVGPKGSESHLARVSLVDFHGNLVLDRYVRPMEKVTDYRTWVSGIRPRHLRDAPPFSEVQAEVARLIKGKVLVGHAIQNDLKALMLSHPHALIRDTAAYQGLRDIAQSKMPSLRKLAKLVLGIDIQVKGQPHSSVEDARATMAVFRTQKVKWDESLRGRKGRSGSGTAVVDHDATSAVTDANADAGAGGSAIQRMAGKFASRIWQPPSPSTSAASEDPKWGRAAMTGAAGTKRKVEAGASGGGGGGGGGGGVKRVKTVMPQASGPAKPRPKVAAKSDWWKDDF</sequence>
<dbReference type="SUPFAM" id="SSF53098">
    <property type="entry name" value="Ribonuclease H-like"/>
    <property type="match status" value="1"/>
</dbReference>
<feature type="region of interest" description="Disordered" evidence="10">
    <location>
        <begin position="56"/>
        <end position="102"/>
    </location>
</feature>
<dbReference type="CDD" id="cd06144">
    <property type="entry name" value="REX4_like"/>
    <property type="match status" value="1"/>
</dbReference>
<evidence type="ECO:0000256" key="9">
    <source>
        <dbReference type="ARBA" id="ARBA00025599"/>
    </source>
</evidence>
<keyword evidence="6" id="KW-0378">Hydrolase</keyword>
<evidence type="ECO:0000256" key="2">
    <source>
        <dbReference type="ARBA" id="ARBA00010489"/>
    </source>
</evidence>
<dbReference type="OrthoDB" id="8191639at2759"/>
<evidence type="ECO:0000256" key="3">
    <source>
        <dbReference type="ARBA" id="ARBA00016937"/>
    </source>
</evidence>
<dbReference type="InterPro" id="IPR037431">
    <property type="entry name" value="REX4_DEDDh_dom"/>
</dbReference>
<evidence type="ECO:0000256" key="8">
    <source>
        <dbReference type="ARBA" id="ARBA00023242"/>
    </source>
</evidence>
<feature type="region of interest" description="Disordered" evidence="10">
    <location>
        <begin position="396"/>
        <end position="454"/>
    </location>
</feature>
<organism evidence="12 13">
    <name type="scientific">Pseudozyma flocculosa PF-1</name>
    <dbReference type="NCBI Taxonomy" id="1277687"/>
    <lineage>
        <taxon>Eukaryota</taxon>
        <taxon>Fungi</taxon>
        <taxon>Dikarya</taxon>
        <taxon>Basidiomycota</taxon>
        <taxon>Ustilaginomycotina</taxon>
        <taxon>Ustilaginomycetes</taxon>
        <taxon>Ustilaginales</taxon>
        <taxon>Ustilaginaceae</taxon>
        <taxon>Pseudozyma</taxon>
    </lineage>
</organism>
<dbReference type="PANTHER" id="PTHR12801:SF45">
    <property type="entry name" value="RNA EXONUCLEASE 4"/>
    <property type="match status" value="1"/>
</dbReference>
<dbReference type="InterPro" id="IPR013520">
    <property type="entry name" value="Ribonucl_H"/>
</dbReference>
<comment type="subcellular location">
    <subcellularLocation>
        <location evidence="1">Nucleus</location>
    </subcellularLocation>
</comment>
<accession>A0A061H836</accession>
<dbReference type="GO" id="GO:0005634">
    <property type="term" value="C:nucleus"/>
    <property type="evidence" value="ECO:0007669"/>
    <property type="project" value="UniProtKB-SubCell"/>
</dbReference>
<dbReference type="EMBL" id="KE361635">
    <property type="protein sequence ID" value="EPQ28185.1"/>
    <property type="molecule type" value="Genomic_DNA"/>
</dbReference>
<dbReference type="HOGENOM" id="CLU_022453_6_1_1"/>
<dbReference type="GO" id="GO:0003676">
    <property type="term" value="F:nucleic acid binding"/>
    <property type="evidence" value="ECO:0007669"/>
    <property type="project" value="InterPro"/>
</dbReference>
<feature type="domain" description="Exonuclease" evidence="11">
    <location>
        <begin position="162"/>
        <end position="325"/>
    </location>
</feature>
<dbReference type="PANTHER" id="PTHR12801">
    <property type="entry name" value="RNA EXONUCLEASE REXO1 / RECO3 FAMILY MEMBER-RELATED"/>
    <property type="match status" value="1"/>
</dbReference>
<evidence type="ECO:0000259" key="11">
    <source>
        <dbReference type="SMART" id="SM00479"/>
    </source>
</evidence>
<dbReference type="InterPro" id="IPR036397">
    <property type="entry name" value="RNaseH_sf"/>
</dbReference>
<dbReference type="eggNOG" id="KOG2249">
    <property type="taxonomic scope" value="Eukaryota"/>
</dbReference>
<feature type="compositionally biased region" description="Low complexity" evidence="10">
    <location>
        <begin position="91"/>
        <end position="102"/>
    </location>
</feature>
<keyword evidence="7" id="KW-0269">Exonuclease</keyword>
<dbReference type="FunFam" id="3.30.420.10:FF:000007">
    <property type="entry name" value="Interferon-stimulated exonuclease gene 20"/>
    <property type="match status" value="1"/>
</dbReference>
<keyword evidence="4" id="KW-0698">rRNA processing</keyword>
<evidence type="ECO:0000313" key="12">
    <source>
        <dbReference type="EMBL" id="EPQ28185.1"/>
    </source>
</evidence>
<dbReference type="InterPro" id="IPR012337">
    <property type="entry name" value="RNaseH-like_sf"/>
</dbReference>
<evidence type="ECO:0000256" key="7">
    <source>
        <dbReference type="ARBA" id="ARBA00022839"/>
    </source>
</evidence>
<feature type="compositionally biased region" description="Gly residues" evidence="10">
    <location>
        <begin position="410"/>
        <end position="423"/>
    </location>
</feature>
<proteinExistence type="inferred from homology"/>
<comment type="function">
    <text evidence="9">Exoribonuclease involved in ribosome biosynthesis. Involved in the processing of ITS1, the internal transcribed spacer localized between the 18S and 5.8S rRNAs.</text>
</comment>
<dbReference type="RefSeq" id="XP_007879729.1">
    <property type="nucleotide sequence ID" value="XM_007881538.1"/>
</dbReference>
<evidence type="ECO:0000256" key="6">
    <source>
        <dbReference type="ARBA" id="ARBA00022801"/>
    </source>
</evidence>